<organism evidence="5 6">
    <name type="scientific">Billgrantia ethanolica</name>
    <dbReference type="NCBI Taxonomy" id="2733486"/>
    <lineage>
        <taxon>Bacteria</taxon>
        <taxon>Pseudomonadati</taxon>
        <taxon>Pseudomonadota</taxon>
        <taxon>Gammaproteobacteria</taxon>
        <taxon>Oceanospirillales</taxon>
        <taxon>Halomonadaceae</taxon>
        <taxon>Billgrantia</taxon>
    </lineage>
</organism>
<dbReference type="RefSeq" id="WP_234271200.1">
    <property type="nucleotide sequence ID" value="NZ_JABFTX010000004.1"/>
</dbReference>
<evidence type="ECO:0000313" key="5">
    <source>
        <dbReference type="EMBL" id="MCE8004604.1"/>
    </source>
</evidence>
<dbReference type="PANTHER" id="PTHR43214:SF38">
    <property type="entry name" value="NITRATE_NITRITE RESPONSE REGULATOR PROTEIN NARL"/>
    <property type="match status" value="1"/>
</dbReference>
<feature type="domain" description="Response regulatory" evidence="4">
    <location>
        <begin position="11"/>
        <end position="127"/>
    </location>
</feature>
<dbReference type="Pfam" id="PF00196">
    <property type="entry name" value="GerE"/>
    <property type="match status" value="1"/>
</dbReference>
<dbReference type="PROSITE" id="PS50043">
    <property type="entry name" value="HTH_LUXR_2"/>
    <property type="match status" value="1"/>
</dbReference>
<keyword evidence="2" id="KW-0597">Phosphoprotein</keyword>
<dbReference type="SMART" id="SM00448">
    <property type="entry name" value="REC"/>
    <property type="match status" value="1"/>
</dbReference>
<evidence type="ECO:0000256" key="1">
    <source>
        <dbReference type="ARBA" id="ARBA00023125"/>
    </source>
</evidence>
<keyword evidence="6" id="KW-1185">Reference proteome</keyword>
<accession>A0ABS9A702</accession>
<evidence type="ECO:0000313" key="6">
    <source>
        <dbReference type="Proteomes" id="UP001320168"/>
    </source>
</evidence>
<dbReference type="NCBIfam" id="NF007935">
    <property type="entry name" value="PRK10651.1"/>
    <property type="match status" value="1"/>
</dbReference>
<feature type="domain" description="HTH luxR-type" evidence="3">
    <location>
        <begin position="153"/>
        <end position="218"/>
    </location>
</feature>
<comment type="caution">
    <text evidence="5">The sequence shown here is derived from an EMBL/GenBank/DDBJ whole genome shotgun (WGS) entry which is preliminary data.</text>
</comment>
<evidence type="ECO:0000259" key="3">
    <source>
        <dbReference type="PROSITE" id="PS50043"/>
    </source>
</evidence>
<dbReference type="PANTHER" id="PTHR43214">
    <property type="entry name" value="TWO-COMPONENT RESPONSE REGULATOR"/>
    <property type="match status" value="1"/>
</dbReference>
<feature type="modified residue" description="4-aspartylphosphate" evidence="2">
    <location>
        <position position="62"/>
    </location>
</feature>
<keyword evidence="1" id="KW-0238">DNA-binding</keyword>
<reference evidence="5 6" key="1">
    <citation type="journal article" date="2021" name="Front. Microbiol.">
        <title>Aerobic Denitrification and Heterotrophic Sulfur Oxidation in the Genus Halomonas Revealed by Six Novel Species Characterizations and Genome-Based Analysis.</title>
        <authorList>
            <person name="Wang L."/>
            <person name="Shao Z."/>
        </authorList>
    </citation>
    <scope>NUCLEOTIDE SEQUENCE [LARGE SCALE GENOMIC DNA]</scope>
    <source>
        <strain evidence="5 6">MCCC 1A11081</strain>
    </source>
</reference>
<name>A0ABS9A702_9GAMM</name>
<dbReference type="SUPFAM" id="SSF52172">
    <property type="entry name" value="CheY-like"/>
    <property type="match status" value="1"/>
</dbReference>
<dbReference type="InterPro" id="IPR039420">
    <property type="entry name" value="WalR-like"/>
</dbReference>
<dbReference type="InterPro" id="IPR001789">
    <property type="entry name" value="Sig_transdc_resp-reg_receiver"/>
</dbReference>
<dbReference type="SMART" id="SM00421">
    <property type="entry name" value="HTH_LUXR"/>
    <property type="match status" value="1"/>
</dbReference>
<dbReference type="InterPro" id="IPR000792">
    <property type="entry name" value="Tscrpt_reg_LuxR_C"/>
</dbReference>
<gene>
    <name evidence="5" type="primary">narL</name>
    <name evidence="5" type="ORF">HOP53_17385</name>
</gene>
<dbReference type="InterPro" id="IPR016032">
    <property type="entry name" value="Sig_transdc_resp-reg_C-effctor"/>
</dbReference>
<dbReference type="PRINTS" id="PR00038">
    <property type="entry name" value="HTHLUXR"/>
</dbReference>
<dbReference type="Pfam" id="PF00072">
    <property type="entry name" value="Response_reg"/>
    <property type="match status" value="1"/>
</dbReference>
<dbReference type="EMBL" id="JABFTX010000004">
    <property type="protein sequence ID" value="MCE8004604.1"/>
    <property type="molecule type" value="Genomic_DNA"/>
</dbReference>
<protein>
    <submittedName>
        <fullName evidence="5">Two-component system response regulator NarL</fullName>
    </submittedName>
</protein>
<dbReference type="Gene3D" id="3.40.50.2300">
    <property type="match status" value="1"/>
</dbReference>
<dbReference type="Proteomes" id="UP001320168">
    <property type="component" value="Unassembled WGS sequence"/>
</dbReference>
<dbReference type="PROSITE" id="PS00622">
    <property type="entry name" value="HTH_LUXR_1"/>
    <property type="match status" value="1"/>
</dbReference>
<dbReference type="PROSITE" id="PS50110">
    <property type="entry name" value="RESPONSE_REGULATORY"/>
    <property type="match status" value="1"/>
</dbReference>
<sequence>MGQSVNETPASILIIDDHPLLRRGVAQLLELEDDLALVGDTGEPQQAVRLAAELDPDLILLDLNMPGMDGIQTLKALRESGYAGRIVMFTVSDHEEDLVAALRGGADGYLLKDMEPEEMVRQLRQAALGRMVVSESLTALLAEALRNQRSAPATPDIHSLTQREREILRELAGGLSNKLIARKLDISEGTVKVHVKHLLKKLNLRSRVEAAVWAVQEGIDGR</sequence>
<proteinExistence type="predicted"/>
<dbReference type="InterPro" id="IPR011006">
    <property type="entry name" value="CheY-like_superfamily"/>
</dbReference>
<evidence type="ECO:0000256" key="2">
    <source>
        <dbReference type="PROSITE-ProRule" id="PRU00169"/>
    </source>
</evidence>
<evidence type="ECO:0000259" key="4">
    <source>
        <dbReference type="PROSITE" id="PS50110"/>
    </source>
</evidence>
<dbReference type="CDD" id="cd06170">
    <property type="entry name" value="LuxR_C_like"/>
    <property type="match status" value="1"/>
</dbReference>
<dbReference type="SUPFAM" id="SSF46894">
    <property type="entry name" value="C-terminal effector domain of the bipartite response regulators"/>
    <property type="match status" value="1"/>
</dbReference>